<evidence type="ECO:0000313" key="2">
    <source>
        <dbReference type="EMBL" id="KAL3530114.1"/>
    </source>
</evidence>
<evidence type="ECO:0000313" key="3">
    <source>
        <dbReference type="Proteomes" id="UP001630127"/>
    </source>
</evidence>
<feature type="compositionally biased region" description="Polar residues" evidence="1">
    <location>
        <begin position="158"/>
        <end position="215"/>
    </location>
</feature>
<evidence type="ECO:0008006" key="4">
    <source>
        <dbReference type="Google" id="ProtNLM"/>
    </source>
</evidence>
<comment type="caution">
    <text evidence="2">The sequence shown here is derived from an EMBL/GenBank/DDBJ whole genome shotgun (WGS) entry which is preliminary data.</text>
</comment>
<protein>
    <recommendedName>
        <fullName evidence="4">MADF domain-containing protein</fullName>
    </recommendedName>
</protein>
<reference evidence="2 3" key="1">
    <citation type="submission" date="2024-11" db="EMBL/GenBank/DDBJ databases">
        <title>A near-complete genome assembly of Cinchona calisaya.</title>
        <authorList>
            <person name="Lian D.C."/>
            <person name="Zhao X.W."/>
            <person name="Wei L."/>
        </authorList>
    </citation>
    <scope>NUCLEOTIDE SEQUENCE [LARGE SCALE GENOMIC DNA]</scope>
    <source>
        <tissue evidence="2">Nenye</tissue>
    </source>
</reference>
<keyword evidence="3" id="KW-1185">Reference proteome</keyword>
<name>A0ABD3AEF0_9GENT</name>
<sequence length="313" mass="35292">MAAPPAPIPSDIEILKAIHTYFLRNRSYPYFDGELGTTEFVRNFLHSNVDPQLVRQRMNTLQEEYLARRHMLDRGRERPELWPLFDQQRYVLSHLVWSGSHYSDSDTTPDETNVVDQTNQATSSRAAGIHHSDDSDNHTSTPTPTPTGFASAAENTPEKSYSADQSNSTNNVSSDENTPAKSSSAAHQTNTNTIVSPNPVSSLSRNFNDPATSSMTKRRRLFENLPTTTAAQDINILTKMVEYSESETNYKVYPYVGFVRNWVHSDAEPGEIGKRIQELRKRLLLDLSKKLWHHEFGNPNDESGTSKSSDDKS</sequence>
<feature type="region of interest" description="Disordered" evidence="1">
    <location>
        <begin position="119"/>
        <end position="220"/>
    </location>
</feature>
<organism evidence="2 3">
    <name type="scientific">Cinchona calisaya</name>
    <dbReference type="NCBI Taxonomy" id="153742"/>
    <lineage>
        <taxon>Eukaryota</taxon>
        <taxon>Viridiplantae</taxon>
        <taxon>Streptophyta</taxon>
        <taxon>Embryophyta</taxon>
        <taxon>Tracheophyta</taxon>
        <taxon>Spermatophyta</taxon>
        <taxon>Magnoliopsida</taxon>
        <taxon>eudicotyledons</taxon>
        <taxon>Gunneridae</taxon>
        <taxon>Pentapetalae</taxon>
        <taxon>asterids</taxon>
        <taxon>lamiids</taxon>
        <taxon>Gentianales</taxon>
        <taxon>Rubiaceae</taxon>
        <taxon>Cinchonoideae</taxon>
        <taxon>Cinchoneae</taxon>
        <taxon>Cinchona</taxon>
    </lineage>
</organism>
<dbReference type="Proteomes" id="UP001630127">
    <property type="component" value="Unassembled WGS sequence"/>
</dbReference>
<dbReference type="AlphaFoldDB" id="A0ABD3AEF0"/>
<feature type="compositionally biased region" description="Polar residues" evidence="1">
    <location>
        <begin position="138"/>
        <end position="148"/>
    </location>
</feature>
<gene>
    <name evidence="2" type="ORF">ACH5RR_009436</name>
</gene>
<accession>A0ABD3AEF0</accession>
<dbReference type="EMBL" id="JBJUIK010000004">
    <property type="protein sequence ID" value="KAL3530114.1"/>
    <property type="molecule type" value="Genomic_DNA"/>
</dbReference>
<proteinExistence type="predicted"/>
<evidence type="ECO:0000256" key="1">
    <source>
        <dbReference type="SAM" id="MobiDB-lite"/>
    </source>
</evidence>